<dbReference type="Pfam" id="PF07224">
    <property type="entry name" value="Chlorophyllase"/>
    <property type="match status" value="1"/>
</dbReference>
<dbReference type="InterPro" id="IPR017395">
    <property type="entry name" value="Chlorophyllase-like"/>
</dbReference>
<dbReference type="GO" id="GO:0015996">
    <property type="term" value="P:chlorophyll catabolic process"/>
    <property type="evidence" value="ECO:0007669"/>
    <property type="project" value="TreeGrafter"/>
</dbReference>
<comment type="caution">
    <text evidence="2">The sequence shown here is derived from an EMBL/GenBank/DDBJ whole genome shotgun (WGS) entry which is preliminary data.</text>
</comment>
<dbReference type="PANTHER" id="PTHR33428">
    <property type="entry name" value="CHLOROPHYLLASE-2, CHLOROPLASTIC"/>
    <property type="match status" value="1"/>
</dbReference>
<proteinExistence type="predicted"/>
<feature type="region of interest" description="Disordered" evidence="1">
    <location>
        <begin position="319"/>
        <end position="354"/>
    </location>
</feature>
<dbReference type="PANTHER" id="PTHR33428:SF14">
    <property type="entry name" value="CARBOXYLESTERASE TYPE B DOMAIN-CONTAINING PROTEIN"/>
    <property type="match status" value="1"/>
</dbReference>
<dbReference type="AlphaFoldDB" id="A0AAW1QFT8"/>
<reference evidence="2 3" key="1">
    <citation type="journal article" date="2024" name="Nat. Commun.">
        <title>Phylogenomics reveals the evolutionary origins of lichenization in chlorophyte algae.</title>
        <authorList>
            <person name="Puginier C."/>
            <person name="Libourel C."/>
            <person name="Otte J."/>
            <person name="Skaloud P."/>
            <person name="Haon M."/>
            <person name="Grisel S."/>
            <person name="Petersen M."/>
            <person name="Berrin J.G."/>
            <person name="Delaux P.M."/>
            <person name="Dal Grande F."/>
            <person name="Keller J."/>
        </authorList>
    </citation>
    <scope>NUCLEOTIDE SEQUENCE [LARGE SCALE GENOMIC DNA]</scope>
    <source>
        <strain evidence="2 3">SAG 2043</strain>
    </source>
</reference>
<name>A0AAW1QFT8_9CHLO</name>
<sequence>MLRGRHAARCWLQAWRWRSGLQRAIQQLARLRMQCLLRLDVLYPKGGSSLGLKPPYPLVIFTGGFLVGSAAYLSYAQRLASWGYTVVLWDKLESALDNVDDAICVKFITEMMDWAETDPILSQLASTRDVYLCGHSRGGKLSILAAAADERVAAVCLLDPVDNTPWAPLGPLYPSAVAALKTLGATQGRRPVPVAVVGSGLGGDCVPKASNYRLFYDACTAPTWELVIRNAGHFQFLDQQSAMQRAVCAQGSLDDKLVRQAAQAVMVAWAEVMLRSAPLRTGHAAAEGQLNGAWEVSSEGPSSQTDALLATQQAAARLLGRMQTPGSSSKPYSPAHQPDPVLEAQLKNFRSTDV</sequence>
<dbReference type="Proteomes" id="UP001489004">
    <property type="component" value="Unassembled WGS sequence"/>
</dbReference>
<evidence type="ECO:0008006" key="4">
    <source>
        <dbReference type="Google" id="ProtNLM"/>
    </source>
</evidence>
<keyword evidence="3" id="KW-1185">Reference proteome</keyword>
<dbReference type="InterPro" id="IPR029058">
    <property type="entry name" value="AB_hydrolase_fold"/>
</dbReference>
<gene>
    <name evidence="2" type="ORF">WJX72_008273</name>
</gene>
<dbReference type="SUPFAM" id="SSF53474">
    <property type="entry name" value="alpha/beta-Hydrolases"/>
    <property type="match status" value="1"/>
</dbReference>
<protein>
    <recommendedName>
        <fullName evidence="4">Chlorophyllase</fullName>
    </recommendedName>
</protein>
<evidence type="ECO:0000313" key="3">
    <source>
        <dbReference type="Proteomes" id="UP001489004"/>
    </source>
</evidence>
<dbReference type="GO" id="GO:0047746">
    <property type="term" value="F:chlorophyllase activity"/>
    <property type="evidence" value="ECO:0007669"/>
    <property type="project" value="TreeGrafter"/>
</dbReference>
<dbReference type="Gene3D" id="3.40.50.1820">
    <property type="entry name" value="alpha/beta hydrolase"/>
    <property type="match status" value="1"/>
</dbReference>
<accession>A0AAW1QFT8</accession>
<organism evidence="2 3">
    <name type="scientific">[Myrmecia] bisecta</name>
    <dbReference type="NCBI Taxonomy" id="41462"/>
    <lineage>
        <taxon>Eukaryota</taxon>
        <taxon>Viridiplantae</taxon>
        <taxon>Chlorophyta</taxon>
        <taxon>core chlorophytes</taxon>
        <taxon>Trebouxiophyceae</taxon>
        <taxon>Trebouxiales</taxon>
        <taxon>Trebouxiaceae</taxon>
        <taxon>Myrmecia</taxon>
    </lineage>
</organism>
<evidence type="ECO:0000256" key="1">
    <source>
        <dbReference type="SAM" id="MobiDB-lite"/>
    </source>
</evidence>
<evidence type="ECO:0000313" key="2">
    <source>
        <dbReference type="EMBL" id="KAK9820264.1"/>
    </source>
</evidence>
<dbReference type="EMBL" id="JALJOR010000003">
    <property type="protein sequence ID" value="KAK9820264.1"/>
    <property type="molecule type" value="Genomic_DNA"/>
</dbReference>